<dbReference type="STRING" id="1121290.CLAOCE_14930"/>
<organism evidence="1 2">
    <name type="scientific">Clostridium acetireducens DSM 10703</name>
    <dbReference type="NCBI Taxonomy" id="1121290"/>
    <lineage>
        <taxon>Bacteria</taxon>
        <taxon>Bacillati</taxon>
        <taxon>Bacillota</taxon>
        <taxon>Clostridia</taxon>
        <taxon>Eubacteriales</taxon>
        <taxon>Clostridiaceae</taxon>
        <taxon>Clostridium</taxon>
    </lineage>
</organism>
<dbReference type="AlphaFoldDB" id="A0A1E8EY28"/>
<evidence type="ECO:0000313" key="1">
    <source>
        <dbReference type="EMBL" id="OFI05875.1"/>
    </source>
</evidence>
<dbReference type="Proteomes" id="UP000175744">
    <property type="component" value="Unassembled WGS sequence"/>
</dbReference>
<sequence length="269" mass="30791">MTNKKKEVNLKLSLKDNDEDIVSSVQKELLEEELNELVPVKEGDINVAGIYAFDTVEGLEVKIYIRNGFSKKINFEYIPFSLINSKNEVLAKQVFDLRDFGDLEPYSARPYKLLFDKENIFVNKIPTDDWKVVFNTNIKAVKYEKFEYENLPKDMKPEVVQVFNNFLGNLPKIEQGQVSLSKFNVGINSNNNIVVTLIIRNAANKVVEIEKLPITIKDAEGNIIASTSFDTKGLKINPKKAVLHNFEFNTKIENQDEINFKKCSVEFNA</sequence>
<dbReference type="InterPro" id="IPR030910">
    <property type="entry name" value="SLAP_dom"/>
</dbReference>
<protein>
    <recommendedName>
        <fullName evidence="3">SLAP domain-containing protein</fullName>
    </recommendedName>
</protein>
<dbReference type="EMBL" id="LZFO01000020">
    <property type="protein sequence ID" value="OFI05875.1"/>
    <property type="molecule type" value="Genomic_DNA"/>
</dbReference>
<evidence type="ECO:0008006" key="3">
    <source>
        <dbReference type="Google" id="ProtNLM"/>
    </source>
</evidence>
<comment type="caution">
    <text evidence="1">The sequence shown here is derived from an EMBL/GenBank/DDBJ whole genome shotgun (WGS) entry which is preliminary data.</text>
</comment>
<name>A0A1E8EY28_9CLOT</name>
<keyword evidence="2" id="KW-1185">Reference proteome</keyword>
<dbReference type="NCBIfam" id="TIGR04398">
    <property type="entry name" value="SLAP_DUP"/>
    <property type="match status" value="2"/>
</dbReference>
<dbReference type="RefSeq" id="WP_070110474.1">
    <property type="nucleotide sequence ID" value="NZ_LZFO01000020.1"/>
</dbReference>
<reference evidence="1 2" key="1">
    <citation type="submission" date="2016-06" db="EMBL/GenBank/DDBJ databases">
        <title>Genome sequence of Clostridium acetireducens DSM 10703.</title>
        <authorList>
            <person name="Poehlein A."/>
            <person name="Fluechter S."/>
            <person name="Duerre P."/>
            <person name="Daniel R."/>
        </authorList>
    </citation>
    <scope>NUCLEOTIDE SEQUENCE [LARGE SCALE GENOMIC DNA]</scope>
    <source>
        <strain evidence="1 2">DSM 10703</strain>
    </source>
</reference>
<accession>A0A1E8EY28</accession>
<dbReference type="OrthoDB" id="1907642at2"/>
<gene>
    <name evidence="1" type="ORF">CLOACE_14930</name>
</gene>
<evidence type="ECO:0000313" key="2">
    <source>
        <dbReference type="Proteomes" id="UP000175744"/>
    </source>
</evidence>
<proteinExistence type="predicted"/>